<evidence type="ECO:0000313" key="2">
    <source>
        <dbReference type="Proteomes" id="UP000836387"/>
    </source>
</evidence>
<proteinExistence type="predicted"/>
<evidence type="ECO:0000313" key="1">
    <source>
        <dbReference type="EMBL" id="CAG9953215.1"/>
    </source>
</evidence>
<gene>
    <name evidence="1" type="ORF">CRV2_00019551</name>
</gene>
<sequence>MHTRDKAWHLTHRVTSSLNEEHDSDPSSVAKHKIMLDNLLALNSAAHHLLGGEPDAIFAGYTSNNERLVAEYEGMLERAHIEYRSKYMEHREMIVGRSIVQELEHLFRGLKQTQPISLGFMPSPGKSFSSGVLEGTEGVYKSLTTAHAWGDIGRSRFELAGKEFALQAEMMWDIPIIIHQTGGTLVSLGLCNTLVTRDYSLVCSKKVTLPFTGPSDWLALSKACESLESVRLEGLAYNFKLGDHSLPVFAAHSGLAEGLAFPISEYLGVVLSGRHLRSVMVNTAIEELDLYVGDRDRCPLGPVLAQLDCQCVTILSLSNISISQEHLEALCRNMSQMLESVSLVDIALADGNWGTSIDLLRERLMWRCSKAYCTIYIDRLVGGDISLWMMRIKEPSGINDTDTTERARERAANKEIMEILTGYMNGSGASSNPIPILLA</sequence>
<accession>A0ACA9UIL4</accession>
<reference evidence="1" key="1">
    <citation type="submission" date="2020-04" db="EMBL/GenBank/DDBJ databases">
        <authorList>
            <person name="Broberg M."/>
        </authorList>
    </citation>
    <scope>NUCLEOTIDE SEQUENCE</scope>
</reference>
<organism evidence="1 2">
    <name type="scientific">Clonostachys rosea f. rosea IK726</name>
    <dbReference type="NCBI Taxonomy" id="1349383"/>
    <lineage>
        <taxon>Eukaryota</taxon>
        <taxon>Fungi</taxon>
        <taxon>Dikarya</taxon>
        <taxon>Ascomycota</taxon>
        <taxon>Pezizomycotina</taxon>
        <taxon>Sordariomycetes</taxon>
        <taxon>Hypocreomycetidae</taxon>
        <taxon>Hypocreales</taxon>
        <taxon>Bionectriaceae</taxon>
        <taxon>Clonostachys</taxon>
    </lineage>
</organism>
<protein>
    <submittedName>
        <fullName evidence="1">Uncharacterized protein</fullName>
    </submittedName>
</protein>
<reference evidence="1" key="2">
    <citation type="submission" date="2021-10" db="EMBL/GenBank/DDBJ databases">
        <authorList>
            <person name="Piombo E."/>
        </authorList>
    </citation>
    <scope>NUCLEOTIDE SEQUENCE</scope>
</reference>
<name>A0ACA9UIL4_BIOOC</name>
<dbReference type="Proteomes" id="UP000836387">
    <property type="component" value="Unassembled WGS sequence"/>
</dbReference>
<dbReference type="EMBL" id="CADEHS020000520">
    <property type="protein sequence ID" value="CAG9953215.1"/>
    <property type="molecule type" value="Genomic_DNA"/>
</dbReference>
<comment type="caution">
    <text evidence="1">The sequence shown here is derived from an EMBL/GenBank/DDBJ whole genome shotgun (WGS) entry which is preliminary data.</text>
</comment>
<keyword evidence="2" id="KW-1185">Reference proteome</keyword>